<reference evidence="8" key="1">
    <citation type="submission" date="2014-03" db="EMBL/GenBank/DDBJ databases">
        <authorList>
            <person name="Aksoy S."/>
            <person name="Warren W."/>
            <person name="Wilson R.K."/>
        </authorList>
    </citation>
    <scope>NUCLEOTIDE SEQUENCE [LARGE SCALE GENOMIC DNA]</scope>
    <source>
        <strain evidence="8">IAEA</strain>
    </source>
</reference>
<feature type="domain" description="C2H2-type" evidence="6">
    <location>
        <begin position="608"/>
        <end position="636"/>
    </location>
</feature>
<feature type="domain" description="C2H2-type" evidence="6">
    <location>
        <begin position="437"/>
        <end position="464"/>
    </location>
</feature>
<dbReference type="Gene3D" id="3.30.160.60">
    <property type="entry name" value="Classic Zinc Finger"/>
    <property type="match status" value="1"/>
</dbReference>
<evidence type="ECO:0000256" key="4">
    <source>
        <dbReference type="ARBA" id="ARBA00022833"/>
    </source>
</evidence>
<dbReference type="PROSITE" id="PS50157">
    <property type="entry name" value="ZINC_FINGER_C2H2_2"/>
    <property type="match status" value="2"/>
</dbReference>
<keyword evidence="1" id="KW-0479">Metal-binding</keyword>
<dbReference type="Proteomes" id="UP000092445">
    <property type="component" value="Unassembled WGS sequence"/>
</dbReference>
<proteinExistence type="predicted"/>
<organism evidence="7 8">
    <name type="scientific">Glossina pallidipes</name>
    <name type="common">Tsetse fly</name>
    <dbReference type="NCBI Taxonomy" id="7398"/>
    <lineage>
        <taxon>Eukaryota</taxon>
        <taxon>Metazoa</taxon>
        <taxon>Ecdysozoa</taxon>
        <taxon>Arthropoda</taxon>
        <taxon>Hexapoda</taxon>
        <taxon>Insecta</taxon>
        <taxon>Pterygota</taxon>
        <taxon>Neoptera</taxon>
        <taxon>Endopterygota</taxon>
        <taxon>Diptera</taxon>
        <taxon>Brachycera</taxon>
        <taxon>Muscomorpha</taxon>
        <taxon>Hippoboscoidea</taxon>
        <taxon>Glossinidae</taxon>
        <taxon>Glossina</taxon>
    </lineage>
</organism>
<dbReference type="InterPro" id="IPR036236">
    <property type="entry name" value="Znf_C2H2_sf"/>
</dbReference>
<dbReference type="GO" id="GO:0005634">
    <property type="term" value="C:nucleus"/>
    <property type="evidence" value="ECO:0007669"/>
    <property type="project" value="TreeGrafter"/>
</dbReference>
<evidence type="ECO:0000256" key="5">
    <source>
        <dbReference type="PROSITE-ProRule" id="PRU00042"/>
    </source>
</evidence>
<evidence type="ECO:0000313" key="8">
    <source>
        <dbReference type="Proteomes" id="UP000092445"/>
    </source>
</evidence>
<dbReference type="PANTHER" id="PTHR24409:SF295">
    <property type="entry name" value="AZ2-RELATED"/>
    <property type="match status" value="1"/>
</dbReference>
<name>A0A1A9ZWP9_GLOPL</name>
<sequence length="651" mass="73310">MDSFPNVKVINDEKSTFLGEHPTCNEKDERKLSKDAGDALSLLSQSVTDITRPIVEKNLPQMISVKEGEQRFKNIGDQLQHHSMKEAIKNAKPSQSERESDEKECDISTTVKKAQFFHKNMFYGSPHPGHILKAPKLYTSLEKEGEVKHPLMSVEKLGTIVEEDKMSSPNSISSSTDSIAEVTTLTTRTSAMSPASGNPLRDINAQLLSERIATAGEEQKVENPFKIAYNLKTIYEDEDFLLMPPNKRDATEQKRYNLSRRLSTNSALKNTLSKTLEKGHVRFELDEVSKLVNEMFQENYLPRVIAKQEEIEKLKTIDENVDQGLLQSELGGEDFMQRLTSIGLTTLNSPAKKMTLITKASGAGPRQQYNVMAINSAGNSLKVKRKTEIGQKVSSEAPETEKTATKTATEYLSSQLSNKRKFKPFCGPTHTKPEANFVCQICKEKFRIKSLLQAHKLSHQLDRATAFLKRSSPLTLPLSLPSPNQCEYCERKFALRRTLETHLLQYCLKIPPPDKRRLKLAKQNDERTQPSNVFFSKQRSNSSSIPVVSRVPRNVKSPRVISKTTTEFLANNKNVNKQGMELAAPFDKAKVPGTYDFSTTFNASRKLLSCYLCDKTFQNAADYTAHSLSAHSNSTVKKLLEKKTEMCFKKN</sequence>
<evidence type="ECO:0000259" key="6">
    <source>
        <dbReference type="PROSITE" id="PS50157"/>
    </source>
</evidence>
<dbReference type="AlphaFoldDB" id="A0A1A9ZWP9"/>
<dbReference type="PROSITE" id="PS00028">
    <property type="entry name" value="ZINC_FINGER_C2H2_1"/>
    <property type="match status" value="2"/>
</dbReference>
<keyword evidence="3 5" id="KW-0863">Zinc-finger</keyword>
<keyword evidence="8" id="KW-1185">Reference proteome</keyword>
<dbReference type="SUPFAM" id="SSF57667">
    <property type="entry name" value="beta-beta-alpha zinc fingers"/>
    <property type="match status" value="1"/>
</dbReference>
<keyword evidence="2" id="KW-0677">Repeat</keyword>
<evidence type="ECO:0000313" key="7">
    <source>
        <dbReference type="EnsemblMetazoa" id="GPAI027442-PA"/>
    </source>
</evidence>
<dbReference type="GO" id="GO:0008270">
    <property type="term" value="F:zinc ion binding"/>
    <property type="evidence" value="ECO:0007669"/>
    <property type="project" value="UniProtKB-KW"/>
</dbReference>
<dbReference type="GO" id="GO:0000977">
    <property type="term" value="F:RNA polymerase II transcription regulatory region sequence-specific DNA binding"/>
    <property type="evidence" value="ECO:0007669"/>
    <property type="project" value="TreeGrafter"/>
</dbReference>
<dbReference type="GO" id="GO:0000981">
    <property type="term" value="F:DNA-binding transcription factor activity, RNA polymerase II-specific"/>
    <property type="evidence" value="ECO:0007669"/>
    <property type="project" value="TreeGrafter"/>
</dbReference>
<protein>
    <recommendedName>
        <fullName evidence="6">C2H2-type domain-containing protein</fullName>
    </recommendedName>
</protein>
<dbReference type="EnsemblMetazoa" id="GPAI027442-RA">
    <property type="protein sequence ID" value="GPAI027442-PA"/>
    <property type="gene ID" value="GPAI027442"/>
</dbReference>
<dbReference type="PANTHER" id="PTHR24409">
    <property type="entry name" value="ZINC FINGER PROTEIN 142"/>
    <property type="match status" value="1"/>
</dbReference>
<keyword evidence="4" id="KW-0862">Zinc</keyword>
<dbReference type="Pfam" id="PF00096">
    <property type="entry name" value="zf-C2H2"/>
    <property type="match status" value="1"/>
</dbReference>
<evidence type="ECO:0000256" key="2">
    <source>
        <dbReference type="ARBA" id="ARBA00022737"/>
    </source>
</evidence>
<evidence type="ECO:0000256" key="3">
    <source>
        <dbReference type="ARBA" id="ARBA00022771"/>
    </source>
</evidence>
<dbReference type="SMART" id="SM00355">
    <property type="entry name" value="ZnF_C2H2"/>
    <property type="match status" value="3"/>
</dbReference>
<reference evidence="7" key="2">
    <citation type="submission" date="2020-05" db="UniProtKB">
        <authorList>
            <consortium name="EnsemblMetazoa"/>
        </authorList>
    </citation>
    <scope>IDENTIFICATION</scope>
    <source>
        <strain evidence="7">IAEA</strain>
    </source>
</reference>
<dbReference type="VEuPathDB" id="VectorBase:GPAI027442"/>
<accession>A0A1A9ZWP9</accession>
<evidence type="ECO:0000256" key="1">
    <source>
        <dbReference type="ARBA" id="ARBA00022723"/>
    </source>
</evidence>
<dbReference type="InterPro" id="IPR013087">
    <property type="entry name" value="Znf_C2H2_type"/>
</dbReference>